<dbReference type="EMBL" id="JBHSRF010000007">
    <property type="protein sequence ID" value="MFC6080917.1"/>
    <property type="molecule type" value="Genomic_DNA"/>
</dbReference>
<evidence type="ECO:0000256" key="1">
    <source>
        <dbReference type="SAM" id="MobiDB-lite"/>
    </source>
</evidence>
<comment type="caution">
    <text evidence="2">The sequence shown here is derived from an EMBL/GenBank/DDBJ whole genome shotgun (WGS) entry which is preliminary data.</text>
</comment>
<evidence type="ECO:0000313" key="2">
    <source>
        <dbReference type="EMBL" id="MFC6080917.1"/>
    </source>
</evidence>
<organism evidence="2 3">
    <name type="scientific">Sphaerisporangium aureirubrum</name>
    <dbReference type="NCBI Taxonomy" id="1544736"/>
    <lineage>
        <taxon>Bacteria</taxon>
        <taxon>Bacillati</taxon>
        <taxon>Actinomycetota</taxon>
        <taxon>Actinomycetes</taxon>
        <taxon>Streptosporangiales</taxon>
        <taxon>Streptosporangiaceae</taxon>
        <taxon>Sphaerisporangium</taxon>
    </lineage>
</organism>
<gene>
    <name evidence="2" type="ORF">ACFP1K_07075</name>
</gene>
<reference evidence="3" key="1">
    <citation type="journal article" date="2019" name="Int. J. Syst. Evol. Microbiol.">
        <title>The Global Catalogue of Microorganisms (GCM) 10K type strain sequencing project: providing services to taxonomists for standard genome sequencing and annotation.</title>
        <authorList>
            <consortium name="The Broad Institute Genomics Platform"/>
            <consortium name="The Broad Institute Genome Sequencing Center for Infectious Disease"/>
            <person name="Wu L."/>
            <person name="Ma J."/>
        </authorList>
    </citation>
    <scope>NUCLEOTIDE SEQUENCE [LARGE SCALE GENOMIC DNA]</scope>
    <source>
        <strain evidence="3">JCM 30346</strain>
    </source>
</reference>
<name>A0ABW1NEG2_9ACTN</name>
<dbReference type="Proteomes" id="UP001596137">
    <property type="component" value="Unassembled WGS sequence"/>
</dbReference>
<keyword evidence="3" id="KW-1185">Reference proteome</keyword>
<feature type="region of interest" description="Disordered" evidence="1">
    <location>
        <begin position="30"/>
        <end position="78"/>
    </location>
</feature>
<proteinExistence type="predicted"/>
<accession>A0ABW1NEG2</accession>
<dbReference type="RefSeq" id="WP_380748203.1">
    <property type="nucleotide sequence ID" value="NZ_JBHSRF010000007.1"/>
</dbReference>
<evidence type="ECO:0000313" key="3">
    <source>
        <dbReference type="Proteomes" id="UP001596137"/>
    </source>
</evidence>
<protein>
    <submittedName>
        <fullName evidence="2">Uncharacterized protein</fullName>
    </submittedName>
</protein>
<sequence>MARRMIPVRNKETGLTALVSARAFRYFADSHERTDETSDAPPEQASTVQDAPQEPGPQDTAQPTTKSQRRAAAADPKE</sequence>